<dbReference type="EMBL" id="JNBR01001828">
    <property type="protein sequence ID" value="OQR85001.1"/>
    <property type="molecule type" value="Genomic_DNA"/>
</dbReference>
<dbReference type="GO" id="GO:0006357">
    <property type="term" value="P:regulation of transcription by RNA polymerase II"/>
    <property type="evidence" value="ECO:0007669"/>
    <property type="project" value="TreeGrafter"/>
</dbReference>
<dbReference type="Gene3D" id="3.30.40.10">
    <property type="entry name" value="Zinc/RING finger domain, C3HC4 (zinc finger)"/>
    <property type="match status" value="2"/>
</dbReference>
<organism evidence="9 10">
    <name type="scientific">Achlya hypogyna</name>
    <name type="common">Oomycete</name>
    <name type="synonym">Protoachlya hypogyna</name>
    <dbReference type="NCBI Taxonomy" id="1202772"/>
    <lineage>
        <taxon>Eukaryota</taxon>
        <taxon>Sar</taxon>
        <taxon>Stramenopiles</taxon>
        <taxon>Oomycota</taxon>
        <taxon>Saprolegniomycetes</taxon>
        <taxon>Saprolegniales</taxon>
        <taxon>Achlyaceae</taxon>
        <taxon>Achlya</taxon>
    </lineage>
</organism>
<protein>
    <submittedName>
        <fullName evidence="9">Jade-1-like isoform X6</fullName>
    </submittedName>
</protein>
<dbReference type="Proteomes" id="UP000243579">
    <property type="component" value="Unassembled WGS sequence"/>
</dbReference>
<dbReference type="InterPro" id="IPR050701">
    <property type="entry name" value="Histone_Mod_Regulator"/>
</dbReference>
<dbReference type="InterPro" id="IPR043145">
    <property type="entry name" value="Znf_ZZ_sf"/>
</dbReference>
<dbReference type="Pfam" id="PF00569">
    <property type="entry name" value="ZZ"/>
    <property type="match status" value="1"/>
</dbReference>
<comment type="caution">
    <text evidence="9">The sequence shown here is derived from an EMBL/GenBank/DDBJ whole genome shotgun (WGS) entry which is preliminary data.</text>
</comment>
<evidence type="ECO:0000256" key="5">
    <source>
        <dbReference type="SAM" id="MobiDB-lite"/>
    </source>
</evidence>
<dbReference type="PANTHER" id="PTHR13793:SF107">
    <property type="entry name" value="BROMODOMAIN-CONTAINING PROTEIN HOMOLOG"/>
    <property type="match status" value="1"/>
</dbReference>
<evidence type="ECO:0000256" key="4">
    <source>
        <dbReference type="PROSITE-ProRule" id="PRU00228"/>
    </source>
</evidence>
<name>A0A1V9YH11_ACHHY</name>
<accession>A0A1V9YH11</accession>
<dbReference type="Gene3D" id="3.30.60.90">
    <property type="match status" value="1"/>
</dbReference>
<keyword evidence="1" id="KW-0479">Metal-binding</keyword>
<dbReference type="PANTHER" id="PTHR13793">
    <property type="entry name" value="PHD FINGER PROTEINS"/>
    <property type="match status" value="1"/>
</dbReference>
<dbReference type="CDD" id="cd15492">
    <property type="entry name" value="PHD_BRPF_JADE_like"/>
    <property type="match status" value="1"/>
</dbReference>
<dbReference type="PROSITE" id="PS51805">
    <property type="entry name" value="EPHD"/>
    <property type="match status" value="1"/>
</dbReference>
<evidence type="ECO:0000256" key="2">
    <source>
        <dbReference type="ARBA" id="ARBA00022771"/>
    </source>
</evidence>
<reference evidence="9 10" key="1">
    <citation type="journal article" date="2014" name="Genome Biol. Evol.">
        <title>The secreted proteins of Achlya hypogyna and Thraustotheca clavata identify the ancestral oomycete secretome and reveal gene acquisitions by horizontal gene transfer.</title>
        <authorList>
            <person name="Misner I."/>
            <person name="Blouin N."/>
            <person name="Leonard G."/>
            <person name="Richards T.A."/>
            <person name="Lane C.E."/>
        </authorList>
    </citation>
    <scope>NUCLEOTIDE SEQUENCE [LARGE SCALE GENOMIC DNA]</scope>
    <source>
        <strain evidence="9 10">ATCC 48635</strain>
    </source>
</reference>
<dbReference type="SUPFAM" id="SSF57850">
    <property type="entry name" value="RING/U-box"/>
    <property type="match status" value="1"/>
</dbReference>
<dbReference type="AlphaFoldDB" id="A0A1V9YH11"/>
<dbReference type="Pfam" id="PF13832">
    <property type="entry name" value="zf-HC5HC2H_2"/>
    <property type="match status" value="1"/>
</dbReference>
<dbReference type="SMART" id="SM00249">
    <property type="entry name" value="PHD"/>
    <property type="match status" value="2"/>
</dbReference>
<feature type="non-terminal residue" evidence="9">
    <location>
        <position position="1"/>
    </location>
</feature>
<dbReference type="InterPro" id="IPR019786">
    <property type="entry name" value="Zinc_finger_PHD-type_CS"/>
</dbReference>
<feature type="domain" description="PHD-type" evidence="8">
    <location>
        <begin position="276"/>
        <end position="389"/>
    </location>
</feature>
<dbReference type="PROSITE" id="PS01357">
    <property type="entry name" value="ZF_ZZ_1"/>
    <property type="match status" value="1"/>
</dbReference>
<dbReference type="InterPro" id="IPR013083">
    <property type="entry name" value="Znf_RING/FYVE/PHD"/>
</dbReference>
<evidence type="ECO:0000313" key="9">
    <source>
        <dbReference type="EMBL" id="OQR85001.1"/>
    </source>
</evidence>
<dbReference type="InterPro" id="IPR011011">
    <property type="entry name" value="Znf_FYVE_PHD"/>
</dbReference>
<dbReference type="PROSITE" id="PS50135">
    <property type="entry name" value="ZF_ZZ_2"/>
    <property type="match status" value="1"/>
</dbReference>
<evidence type="ECO:0000259" key="8">
    <source>
        <dbReference type="PROSITE" id="PS51805"/>
    </source>
</evidence>
<dbReference type="SMART" id="SM00291">
    <property type="entry name" value="ZnF_ZZ"/>
    <property type="match status" value="1"/>
</dbReference>
<evidence type="ECO:0000313" key="10">
    <source>
        <dbReference type="Proteomes" id="UP000243579"/>
    </source>
</evidence>
<evidence type="ECO:0000256" key="3">
    <source>
        <dbReference type="ARBA" id="ARBA00022833"/>
    </source>
</evidence>
<sequence>SNELPARSKGKKTKKTVDATQSTIECLFQAPPAKRPRGDAPAPSSVRQHSPVDPSASVLQRGAQVIAWLEELSTGAMGAPPSPEQSPRDPPHLSPLGAATAPAPPKPLPTLFDGEADRRPSVAAVESDANIVPPPPTRATPPKRPVQRRMELASPVAAHCSTPAPRKAASTPTTKPPLHVDVRTPPAPRLPSIVPSSPIVVYTPEKASPVLVRQPSKAAPDEDCQVCGETHSFEDDPILFCDGCNVGVHQQCYGVREVPAGAWYCAFCADGSRDVAPKCTLCPVQRGAFQRTQCGQWVHVQCFLWIPELYVIPSPGSFTLGSLETLDAERFTLKCEVCKTTDGFGIIQCAEAKCLAAFHVSCGFHAHYTLGQTQAGDGMQFLMYCPSHSTSFAEVASPSAVFATPDKAPKKARKRLQQGVAKAAKPPKKKRLRANKDLMAHYMEMDVGVDGEVSSDDDDDDDDGADLNDSFICYDEVSQVVSPASMQAIYRRRSLSPGLGKYFSATGVVAACLRGAADSQTSVEDDADEDDGTLHHGYRCDGCDLSPIQGVRYSCTTCEAYDLCTCCYSTRLELHDASHSFCAIQTPVPPTQSATQPAPPTAPTGGLTEEQKARIEERRRMAMEIQRQRQQPNAPPTVTDAAQAVASARTRPPAGRSGLLRLPRPVPAAVNLVPAPVVAPVVDDNGPPTFSLLGAGAAPPVPLEPPAVPSFNLLGAMTSPPVAASEPTPSFSLLRTTEAPSFDLLAAADPPSFSLLGGPPPVTLFYHPRLKHTAFAAAWHEPGIDAQETARADCDVVVSLRMAVNIYAYEQLARLLRQPSSPWISLAASYARVVFVVLNAPAGADLKEAVARQHANIRVECMATDGVAARLLDMARCEAADGQALTSVTGGHTSDVYFAARYRFFSGLQLPIGTTLALTARFMQQPVARVRELKFNWMHWKRMLPWTSDATAQAIFAYVKLPA</sequence>
<feature type="region of interest" description="Disordered" evidence="5">
    <location>
        <begin position="74"/>
        <end position="179"/>
    </location>
</feature>
<gene>
    <name evidence="9" type="ORF">ACHHYP_12434</name>
</gene>
<keyword evidence="3" id="KW-0862">Zinc</keyword>
<feature type="region of interest" description="Disordered" evidence="5">
    <location>
        <begin position="1"/>
        <end position="58"/>
    </location>
</feature>
<feature type="domain" description="ZZ-type" evidence="7">
    <location>
        <begin position="535"/>
        <end position="589"/>
    </location>
</feature>
<dbReference type="PROSITE" id="PS50016">
    <property type="entry name" value="ZF_PHD_2"/>
    <property type="match status" value="1"/>
</dbReference>
<dbReference type="InterPro" id="IPR000433">
    <property type="entry name" value="Znf_ZZ"/>
</dbReference>
<dbReference type="Pfam" id="PF13831">
    <property type="entry name" value="PHD_2"/>
    <property type="match status" value="1"/>
</dbReference>
<dbReference type="InterPro" id="IPR001965">
    <property type="entry name" value="Znf_PHD"/>
</dbReference>
<dbReference type="CDD" id="cd02249">
    <property type="entry name" value="ZZ"/>
    <property type="match status" value="1"/>
</dbReference>
<keyword evidence="2 4" id="KW-0863">Zinc-finger</keyword>
<dbReference type="OrthoDB" id="128202at2759"/>
<dbReference type="STRING" id="1202772.A0A1V9YH11"/>
<dbReference type="CDD" id="cd15571">
    <property type="entry name" value="ePHD"/>
    <property type="match status" value="1"/>
</dbReference>
<dbReference type="InterPro" id="IPR019787">
    <property type="entry name" value="Znf_PHD-finger"/>
</dbReference>
<dbReference type="PROSITE" id="PS01359">
    <property type="entry name" value="ZF_PHD_1"/>
    <property type="match status" value="1"/>
</dbReference>
<keyword evidence="10" id="KW-1185">Reference proteome</keyword>
<evidence type="ECO:0000259" key="7">
    <source>
        <dbReference type="PROSITE" id="PS50135"/>
    </source>
</evidence>
<feature type="compositionally biased region" description="Pro residues" evidence="5">
    <location>
        <begin position="132"/>
        <end position="144"/>
    </location>
</feature>
<dbReference type="GO" id="GO:0008270">
    <property type="term" value="F:zinc ion binding"/>
    <property type="evidence" value="ECO:0007669"/>
    <property type="project" value="UniProtKB-KW"/>
</dbReference>
<dbReference type="SUPFAM" id="SSF57903">
    <property type="entry name" value="FYVE/PHD zinc finger"/>
    <property type="match status" value="1"/>
</dbReference>
<evidence type="ECO:0000256" key="1">
    <source>
        <dbReference type="ARBA" id="ARBA00022723"/>
    </source>
</evidence>
<evidence type="ECO:0000259" key="6">
    <source>
        <dbReference type="PROSITE" id="PS50016"/>
    </source>
</evidence>
<feature type="domain" description="PHD-type" evidence="6">
    <location>
        <begin position="221"/>
        <end position="271"/>
    </location>
</feature>
<proteinExistence type="predicted"/>
<feature type="region of interest" description="Disordered" evidence="5">
    <location>
        <begin position="589"/>
        <end position="608"/>
    </location>
</feature>
<dbReference type="InterPro" id="IPR034732">
    <property type="entry name" value="EPHD"/>
</dbReference>